<name>A0A1W2E870_9BACT</name>
<dbReference type="PROSITE" id="PS50042">
    <property type="entry name" value="CNMP_BINDING_3"/>
    <property type="match status" value="1"/>
</dbReference>
<dbReference type="Gene3D" id="2.60.120.10">
    <property type="entry name" value="Jelly Rolls"/>
    <property type="match status" value="1"/>
</dbReference>
<dbReference type="SUPFAM" id="SSF51206">
    <property type="entry name" value="cAMP-binding domain-like"/>
    <property type="match status" value="1"/>
</dbReference>
<keyword evidence="3" id="KW-1185">Reference proteome</keyword>
<dbReference type="CDD" id="cd00038">
    <property type="entry name" value="CAP_ED"/>
    <property type="match status" value="1"/>
</dbReference>
<dbReference type="Proteomes" id="UP000192418">
    <property type="component" value="Unassembled WGS sequence"/>
</dbReference>
<dbReference type="InterPro" id="IPR000595">
    <property type="entry name" value="cNMP-bd_dom"/>
</dbReference>
<accession>A0A1W2E870</accession>
<dbReference type="EMBL" id="FWXY01000026">
    <property type="protein sequence ID" value="SMD05934.1"/>
    <property type="molecule type" value="Genomic_DNA"/>
</dbReference>
<dbReference type="InterPro" id="IPR018490">
    <property type="entry name" value="cNMP-bd_dom_sf"/>
</dbReference>
<evidence type="ECO:0000313" key="2">
    <source>
        <dbReference type="EMBL" id="SMD05934.1"/>
    </source>
</evidence>
<protein>
    <submittedName>
        <fullName evidence="2">Cyclic nucleotide-binding domain-containing protein</fullName>
    </submittedName>
</protein>
<dbReference type="Pfam" id="PF00027">
    <property type="entry name" value="cNMP_binding"/>
    <property type="match status" value="1"/>
</dbReference>
<sequence length="165" mass="19073">MVSLEMIEDLKIFENFEKSELAKILEICVVENYQQGDRLFCEGDEAKNLWIVRDGEVQLRFEMPNSKPSTDDTAISSHDNENAESQVFGWSCFIPPYQMRLSAYCATRRCEVIKINGVKIKTLMSSDPVIGYKVMTYLVQVVGFRFKQMQEEVAKFIGINMMNSW</sequence>
<dbReference type="InterPro" id="IPR014710">
    <property type="entry name" value="RmlC-like_jellyroll"/>
</dbReference>
<dbReference type="STRING" id="1121400.SAMN02746065_12639"/>
<gene>
    <name evidence="2" type="ORF">SAMN02746065_12639</name>
</gene>
<dbReference type="AlphaFoldDB" id="A0A1W2E870"/>
<organism evidence="2 3">
    <name type="scientific">Desulfocicer vacuolatum DSM 3385</name>
    <dbReference type="NCBI Taxonomy" id="1121400"/>
    <lineage>
        <taxon>Bacteria</taxon>
        <taxon>Pseudomonadati</taxon>
        <taxon>Thermodesulfobacteriota</taxon>
        <taxon>Desulfobacteria</taxon>
        <taxon>Desulfobacterales</taxon>
        <taxon>Desulfobacteraceae</taxon>
        <taxon>Desulfocicer</taxon>
    </lineage>
</organism>
<reference evidence="2 3" key="1">
    <citation type="submission" date="2017-04" db="EMBL/GenBank/DDBJ databases">
        <authorList>
            <person name="Afonso C.L."/>
            <person name="Miller P.J."/>
            <person name="Scott M.A."/>
            <person name="Spackman E."/>
            <person name="Goraichik I."/>
            <person name="Dimitrov K.M."/>
            <person name="Suarez D.L."/>
            <person name="Swayne D.E."/>
        </authorList>
    </citation>
    <scope>NUCLEOTIDE SEQUENCE [LARGE SCALE GENOMIC DNA]</scope>
    <source>
        <strain evidence="2 3">DSM 3385</strain>
    </source>
</reference>
<proteinExistence type="predicted"/>
<feature type="domain" description="Cyclic nucleotide-binding" evidence="1">
    <location>
        <begin position="12"/>
        <end position="141"/>
    </location>
</feature>
<dbReference type="OrthoDB" id="5513754at2"/>
<evidence type="ECO:0000259" key="1">
    <source>
        <dbReference type="PROSITE" id="PS50042"/>
    </source>
</evidence>
<evidence type="ECO:0000313" key="3">
    <source>
        <dbReference type="Proteomes" id="UP000192418"/>
    </source>
</evidence>
<dbReference type="RefSeq" id="WP_084071366.1">
    <property type="nucleotide sequence ID" value="NZ_FWXY01000026.1"/>
</dbReference>